<proteinExistence type="predicted"/>
<dbReference type="Pfam" id="PF13439">
    <property type="entry name" value="Glyco_transf_4"/>
    <property type="match status" value="1"/>
</dbReference>
<dbReference type="EMBL" id="FWFK01000001">
    <property type="protein sequence ID" value="SLN22381.1"/>
    <property type="molecule type" value="Genomic_DNA"/>
</dbReference>
<evidence type="ECO:0000259" key="2">
    <source>
        <dbReference type="Pfam" id="PF13439"/>
    </source>
</evidence>
<protein>
    <submittedName>
        <fullName evidence="3">Alpha-D-kanosaminyltransferase</fullName>
        <ecNumber evidence="3">2.4.1.301</ecNumber>
    </submittedName>
</protein>
<dbReference type="SUPFAM" id="SSF53756">
    <property type="entry name" value="UDP-Glycosyltransferase/glycogen phosphorylase"/>
    <property type="match status" value="1"/>
</dbReference>
<feature type="domain" description="Glycosyl transferase family 1" evidence="1">
    <location>
        <begin position="227"/>
        <end position="379"/>
    </location>
</feature>
<keyword evidence="3" id="KW-0328">Glycosyltransferase</keyword>
<dbReference type="GO" id="GO:0016757">
    <property type="term" value="F:glycosyltransferase activity"/>
    <property type="evidence" value="ECO:0007669"/>
    <property type="project" value="UniProtKB-KW"/>
</dbReference>
<sequence>MTRPRLAYLTGEYPRASDTFIQREVAGLRAVGHDVLTCSVRRTGPEHLVGPEQRAEQSATFHVLEAARRPATLLAAHLRWMRAPRRYLAALGLAWQTAPTGLRGRLYNLIYFAEAAVLAAHLSDRGVSHLHNHIAKSSCTVAMLASALSGLPYSFTIHGPDIFFAPEHWRIDEKARRARFVSCISDFARSQLMCFAPTETWPRLHVIHCGVDPDRYAARQATAPGTRLLFVGRLAGVKGVPLLLDAVAALAPAHPELALDLIGDGPERAALEARARDLGIAARCRFLGYQGQDEVARALGETDLLVLPSFAEGVPVVLMEALAAAVPVVTTRIAGVPELVEDGVHGRLVPPGDGTALTAAIDALLQDPEVRARLGAAGQAKVRAGYDAGIEARRLATLFAAYAGGPTPAAPPAKRPEPTA</sequence>
<dbReference type="PANTHER" id="PTHR45947:SF15">
    <property type="entry name" value="TEICHURONIC ACID BIOSYNTHESIS GLYCOSYLTRANSFERASE TUAC-RELATED"/>
    <property type="match status" value="1"/>
</dbReference>
<gene>
    <name evidence="3" type="primary">kanE_1</name>
    <name evidence="3" type="ORF">ROJ8625_00869</name>
</gene>
<dbReference type="AlphaFoldDB" id="A0A1X6YI91"/>
<dbReference type="InterPro" id="IPR001296">
    <property type="entry name" value="Glyco_trans_1"/>
</dbReference>
<reference evidence="3 4" key="1">
    <citation type="submission" date="2017-03" db="EMBL/GenBank/DDBJ databases">
        <authorList>
            <person name="Afonso C.L."/>
            <person name="Miller P.J."/>
            <person name="Scott M.A."/>
            <person name="Spackman E."/>
            <person name="Goraichik I."/>
            <person name="Dimitrov K.M."/>
            <person name="Suarez D.L."/>
            <person name="Swayne D.E."/>
        </authorList>
    </citation>
    <scope>NUCLEOTIDE SEQUENCE [LARGE SCALE GENOMIC DNA]</scope>
    <source>
        <strain evidence="3 4">CECT 8625</strain>
    </source>
</reference>
<evidence type="ECO:0000313" key="4">
    <source>
        <dbReference type="Proteomes" id="UP000193570"/>
    </source>
</evidence>
<dbReference type="EC" id="2.4.1.301" evidence="3"/>
<dbReference type="InterPro" id="IPR050194">
    <property type="entry name" value="Glycosyltransferase_grp1"/>
</dbReference>
<dbReference type="Proteomes" id="UP000193570">
    <property type="component" value="Unassembled WGS sequence"/>
</dbReference>
<dbReference type="Gene3D" id="3.40.50.2000">
    <property type="entry name" value="Glycogen Phosphorylase B"/>
    <property type="match status" value="2"/>
</dbReference>
<organism evidence="3 4">
    <name type="scientific">Roseivivax jejudonensis</name>
    <dbReference type="NCBI Taxonomy" id="1529041"/>
    <lineage>
        <taxon>Bacteria</taxon>
        <taxon>Pseudomonadati</taxon>
        <taxon>Pseudomonadota</taxon>
        <taxon>Alphaproteobacteria</taxon>
        <taxon>Rhodobacterales</taxon>
        <taxon>Roseobacteraceae</taxon>
        <taxon>Roseivivax</taxon>
    </lineage>
</organism>
<name>A0A1X6YI91_9RHOB</name>
<dbReference type="Pfam" id="PF00534">
    <property type="entry name" value="Glycos_transf_1"/>
    <property type="match status" value="1"/>
</dbReference>
<dbReference type="PANTHER" id="PTHR45947">
    <property type="entry name" value="SULFOQUINOVOSYL TRANSFERASE SQD2"/>
    <property type="match status" value="1"/>
</dbReference>
<dbReference type="RefSeq" id="WP_085790577.1">
    <property type="nucleotide sequence ID" value="NZ_FWFK01000001.1"/>
</dbReference>
<dbReference type="InterPro" id="IPR028098">
    <property type="entry name" value="Glyco_trans_4-like_N"/>
</dbReference>
<dbReference type="OrthoDB" id="9790710at2"/>
<feature type="domain" description="Glycosyltransferase subfamily 4-like N-terminal" evidence="2">
    <location>
        <begin position="105"/>
        <end position="215"/>
    </location>
</feature>
<keyword evidence="3" id="KW-0808">Transferase</keyword>
<accession>A0A1X6YI91</accession>
<evidence type="ECO:0000259" key="1">
    <source>
        <dbReference type="Pfam" id="PF00534"/>
    </source>
</evidence>
<keyword evidence="4" id="KW-1185">Reference proteome</keyword>
<evidence type="ECO:0000313" key="3">
    <source>
        <dbReference type="EMBL" id="SLN22381.1"/>
    </source>
</evidence>